<dbReference type="InterPro" id="IPR037138">
    <property type="entry name" value="His_deacetylse_dom_sf"/>
</dbReference>
<name>A0A6J5NQF4_9CAUD</name>
<gene>
    <name evidence="2" type="ORF">UFOVP707_92</name>
</gene>
<dbReference type="GO" id="GO:0004407">
    <property type="term" value="F:histone deacetylase activity"/>
    <property type="evidence" value="ECO:0007669"/>
    <property type="project" value="TreeGrafter"/>
</dbReference>
<dbReference type="Gene3D" id="3.40.800.20">
    <property type="entry name" value="Histone deacetylase domain"/>
    <property type="match status" value="2"/>
</dbReference>
<dbReference type="PRINTS" id="PR01270">
    <property type="entry name" value="HDASUPER"/>
</dbReference>
<dbReference type="EMBL" id="LR796684">
    <property type="protein sequence ID" value="CAB4159365.1"/>
    <property type="molecule type" value="Genomic_DNA"/>
</dbReference>
<dbReference type="InterPro" id="IPR023696">
    <property type="entry name" value="Ureohydrolase_dom_sf"/>
</dbReference>
<feature type="non-terminal residue" evidence="2">
    <location>
        <position position="1"/>
    </location>
</feature>
<feature type="domain" description="Histone deacetylase" evidence="1">
    <location>
        <begin position="5"/>
        <end position="58"/>
    </location>
</feature>
<dbReference type="Pfam" id="PF00850">
    <property type="entry name" value="Hist_deacetyl"/>
    <property type="match status" value="2"/>
</dbReference>
<accession>A0A6J5NQF4</accession>
<dbReference type="GO" id="GO:0040029">
    <property type="term" value="P:epigenetic regulation of gene expression"/>
    <property type="evidence" value="ECO:0007669"/>
    <property type="project" value="TreeGrafter"/>
</dbReference>
<dbReference type="SUPFAM" id="SSF52768">
    <property type="entry name" value="Arginase/deacetylase"/>
    <property type="match status" value="1"/>
</dbReference>
<dbReference type="PANTHER" id="PTHR10625">
    <property type="entry name" value="HISTONE DEACETYLASE HDAC1-RELATED"/>
    <property type="match status" value="1"/>
</dbReference>
<reference evidence="2" key="1">
    <citation type="submission" date="2020-04" db="EMBL/GenBank/DDBJ databases">
        <authorList>
            <person name="Chiriac C."/>
            <person name="Salcher M."/>
            <person name="Ghai R."/>
            <person name="Kavagutti S V."/>
        </authorList>
    </citation>
    <scope>NUCLEOTIDE SEQUENCE</scope>
</reference>
<protein>
    <submittedName>
        <fullName evidence="2">Histone deacetylase domain containing protein</fullName>
    </submittedName>
</protein>
<sequence>SPTSGFHHAHFGRGDGFCTFNGLMVAAMVLLRCGLADHVTIIDGDAHYGDGTQDIINRLDVDGSVLNAQPDMSVEPHRYLHNIGMLTKQARGRGKRPIVFYQAGADAHINDPLGAGELPTDVMRRRDEAVFRIARDYAIPVVFNLAGGYQRDEHGTIEPVLKLHDQTMEAALNRLGN</sequence>
<evidence type="ECO:0000259" key="1">
    <source>
        <dbReference type="Pfam" id="PF00850"/>
    </source>
</evidence>
<organism evidence="2">
    <name type="scientific">uncultured Caudovirales phage</name>
    <dbReference type="NCBI Taxonomy" id="2100421"/>
    <lineage>
        <taxon>Viruses</taxon>
        <taxon>Duplodnaviria</taxon>
        <taxon>Heunggongvirae</taxon>
        <taxon>Uroviricota</taxon>
        <taxon>Caudoviricetes</taxon>
        <taxon>Peduoviridae</taxon>
        <taxon>Maltschvirus</taxon>
        <taxon>Maltschvirus maltsch</taxon>
    </lineage>
</organism>
<dbReference type="InterPro" id="IPR000286">
    <property type="entry name" value="HDACs"/>
</dbReference>
<dbReference type="InterPro" id="IPR023801">
    <property type="entry name" value="His_deacetylse_dom"/>
</dbReference>
<evidence type="ECO:0000313" key="2">
    <source>
        <dbReference type="EMBL" id="CAB4159365.1"/>
    </source>
</evidence>
<feature type="domain" description="Histone deacetylase" evidence="1">
    <location>
        <begin position="96"/>
        <end position="153"/>
    </location>
</feature>
<proteinExistence type="predicted"/>